<keyword evidence="3" id="KW-1185">Reference proteome</keyword>
<accession>A0AAV5RPV1</accession>
<comment type="caution">
    <text evidence="2">The sequence shown here is derived from an EMBL/GenBank/DDBJ whole genome shotgun (WGS) entry which is preliminary data.</text>
</comment>
<sequence>MFKRRDKSKAVNNKRRSLETLKPSEEDLIPEETNQTQPQSSELRNDEQVSTSLQIYIDRIDERLKKLQQEIPK</sequence>
<protein>
    <submittedName>
        <fullName evidence="2">Uncharacterized protein</fullName>
    </submittedName>
</protein>
<dbReference type="Proteomes" id="UP001362899">
    <property type="component" value="Unassembled WGS sequence"/>
</dbReference>
<feature type="compositionally biased region" description="Basic residues" evidence="1">
    <location>
        <begin position="1"/>
        <end position="15"/>
    </location>
</feature>
<evidence type="ECO:0000256" key="1">
    <source>
        <dbReference type="SAM" id="MobiDB-lite"/>
    </source>
</evidence>
<evidence type="ECO:0000313" key="3">
    <source>
        <dbReference type="Proteomes" id="UP001362899"/>
    </source>
</evidence>
<feature type="compositionally biased region" description="Polar residues" evidence="1">
    <location>
        <begin position="32"/>
        <end position="49"/>
    </location>
</feature>
<name>A0AAV5RPV1_STABA</name>
<feature type="compositionally biased region" description="Basic and acidic residues" evidence="1">
    <location>
        <begin position="16"/>
        <end position="25"/>
    </location>
</feature>
<gene>
    <name evidence="2" type="ORF">DASB73_041760</name>
</gene>
<dbReference type="EMBL" id="BTGC01000008">
    <property type="protein sequence ID" value="GMM53213.1"/>
    <property type="molecule type" value="Genomic_DNA"/>
</dbReference>
<proteinExistence type="predicted"/>
<evidence type="ECO:0000313" key="2">
    <source>
        <dbReference type="EMBL" id="GMM53213.1"/>
    </source>
</evidence>
<organism evidence="2 3">
    <name type="scientific">Starmerella bacillaris</name>
    <name type="common">Yeast</name>
    <name type="synonym">Candida zemplinina</name>
    <dbReference type="NCBI Taxonomy" id="1247836"/>
    <lineage>
        <taxon>Eukaryota</taxon>
        <taxon>Fungi</taxon>
        <taxon>Dikarya</taxon>
        <taxon>Ascomycota</taxon>
        <taxon>Saccharomycotina</taxon>
        <taxon>Dipodascomycetes</taxon>
        <taxon>Dipodascales</taxon>
        <taxon>Trichomonascaceae</taxon>
        <taxon>Starmerella</taxon>
    </lineage>
</organism>
<dbReference type="AlphaFoldDB" id="A0AAV5RPV1"/>
<feature type="region of interest" description="Disordered" evidence="1">
    <location>
        <begin position="1"/>
        <end position="49"/>
    </location>
</feature>
<reference evidence="2 3" key="1">
    <citation type="journal article" date="2023" name="Elife">
        <title>Identification of key yeast species and microbe-microbe interactions impacting larval growth of Drosophila in the wild.</title>
        <authorList>
            <person name="Mure A."/>
            <person name="Sugiura Y."/>
            <person name="Maeda R."/>
            <person name="Honda K."/>
            <person name="Sakurai N."/>
            <person name="Takahashi Y."/>
            <person name="Watada M."/>
            <person name="Katoh T."/>
            <person name="Gotoh A."/>
            <person name="Gotoh Y."/>
            <person name="Taniguchi I."/>
            <person name="Nakamura K."/>
            <person name="Hayashi T."/>
            <person name="Katayama T."/>
            <person name="Uemura T."/>
            <person name="Hattori Y."/>
        </authorList>
    </citation>
    <scope>NUCLEOTIDE SEQUENCE [LARGE SCALE GENOMIC DNA]</scope>
    <source>
        <strain evidence="2 3">SB-73</strain>
    </source>
</reference>